<proteinExistence type="predicted"/>
<comment type="caution">
    <text evidence="1">The sequence shown here is derived from an EMBL/GenBank/DDBJ whole genome shotgun (WGS) entry which is preliminary data.</text>
</comment>
<reference evidence="1 2" key="1">
    <citation type="submission" date="2023-10" db="EMBL/GenBank/DDBJ databases">
        <title>Development of a sustainable strategy for remediation of hydrocarbon-contaminated territories based on the waste exchange concept.</title>
        <authorList>
            <person name="Krivoruchko A."/>
        </authorList>
    </citation>
    <scope>NUCLEOTIDE SEQUENCE [LARGE SCALE GENOMIC DNA]</scope>
    <source>
        <strain evidence="1 2">IEGM 1203</strain>
    </source>
</reference>
<keyword evidence="2" id="KW-1185">Reference proteome</keyword>
<accession>A0ABU4C476</accession>
<name>A0ABU4C476_RHOGO</name>
<organism evidence="1 2">
    <name type="scientific">Rhodococcus globerulus</name>
    <dbReference type="NCBI Taxonomy" id="33008"/>
    <lineage>
        <taxon>Bacteria</taxon>
        <taxon>Bacillati</taxon>
        <taxon>Actinomycetota</taxon>
        <taxon>Actinomycetes</taxon>
        <taxon>Mycobacteriales</taxon>
        <taxon>Nocardiaceae</taxon>
        <taxon>Rhodococcus</taxon>
    </lineage>
</organism>
<dbReference type="EMBL" id="JAWLKB010000038">
    <property type="protein sequence ID" value="MDV6271303.1"/>
    <property type="molecule type" value="Genomic_DNA"/>
</dbReference>
<evidence type="ECO:0000313" key="1">
    <source>
        <dbReference type="EMBL" id="MDV6271303.1"/>
    </source>
</evidence>
<evidence type="ECO:0000313" key="2">
    <source>
        <dbReference type="Proteomes" id="UP001185927"/>
    </source>
</evidence>
<gene>
    <name evidence="1" type="ORF">R3Q16_32320</name>
</gene>
<protein>
    <submittedName>
        <fullName evidence="1">Uncharacterized protein</fullName>
    </submittedName>
</protein>
<sequence length="51" mass="5834">MWRTLYVGSTRLACYLEVLAYARPSTDMVADLDDIEVDDEDQFEFPTFAPG</sequence>
<dbReference type="Proteomes" id="UP001185927">
    <property type="component" value="Unassembled WGS sequence"/>
</dbReference>